<reference evidence="1 2" key="1">
    <citation type="submission" date="2021-06" db="EMBL/GenBank/DDBJ databases">
        <authorList>
            <person name="Kallberg Y."/>
            <person name="Tangrot J."/>
            <person name="Rosling A."/>
        </authorList>
    </citation>
    <scope>NUCLEOTIDE SEQUENCE [LARGE SCALE GENOMIC DNA]</scope>
    <source>
        <strain evidence="1 2">120-4 pot B 10/14</strain>
    </source>
</reference>
<sequence length="93" mass="10851">MDLDDDDKEYATKKMKTEEMFFDFDLLVPKTQFLPKDTTIKRQDTDMEIILDITVKSELELLHHVHLEATFTKSTYSTIILGKDTTSPNRAPR</sequence>
<keyword evidence="2" id="KW-1185">Reference proteome</keyword>
<evidence type="ECO:0000313" key="1">
    <source>
        <dbReference type="EMBL" id="CAG8570249.1"/>
    </source>
</evidence>
<evidence type="ECO:0000313" key="2">
    <source>
        <dbReference type="Proteomes" id="UP000789901"/>
    </source>
</evidence>
<organism evidence="1 2">
    <name type="scientific">Gigaspora margarita</name>
    <dbReference type="NCBI Taxonomy" id="4874"/>
    <lineage>
        <taxon>Eukaryota</taxon>
        <taxon>Fungi</taxon>
        <taxon>Fungi incertae sedis</taxon>
        <taxon>Mucoromycota</taxon>
        <taxon>Glomeromycotina</taxon>
        <taxon>Glomeromycetes</taxon>
        <taxon>Diversisporales</taxon>
        <taxon>Gigasporaceae</taxon>
        <taxon>Gigaspora</taxon>
    </lineage>
</organism>
<dbReference type="EMBL" id="CAJVQB010002319">
    <property type="protein sequence ID" value="CAG8570249.1"/>
    <property type="molecule type" value="Genomic_DNA"/>
</dbReference>
<dbReference type="Proteomes" id="UP000789901">
    <property type="component" value="Unassembled WGS sequence"/>
</dbReference>
<comment type="caution">
    <text evidence="1">The sequence shown here is derived from an EMBL/GenBank/DDBJ whole genome shotgun (WGS) entry which is preliminary data.</text>
</comment>
<proteinExistence type="predicted"/>
<accession>A0ABN7UFW3</accession>
<name>A0ABN7UFW3_GIGMA</name>
<protein>
    <submittedName>
        <fullName evidence="1">20850_t:CDS:1</fullName>
    </submittedName>
</protein>
<gene>
    <name evidence="1" type="ORF">GMARGA_LOCUS5449</name>
</gene>